<dbReference type="PIRSF" id="PIRSF004982">
    <property type="entry name" value="SlP"/>
    <property type="match status" value="1"/>
</dbReference>
<dbReference type="PANTHER" id="PTHR37530">
    <property type="entry name" value="OUTER MEMBRANE PROTEIN SLP"/>
    <property type="match status" value="1"/>
</dbReference>
<evidence type="ECO:0000256" key="1">
    <source>
        <dbReference type="SAM" id="SignalP"/>
    </source>
</evidence>
<dbReference type="Pfam" id="PF03843">
    <property type="entry name" value="Slp"/>
    <property type="match status" value="1"/>
</dbReference>
<keyword evidence="1" id="KW-0732">Signal</keyword>
<name>A0A845V766_9GAMM</name>
<dbReference type="Proteomes" id="UP000484885">
    <property type="component" value="Unassembled WGS sequence"/>
</dbReference>
<proteinExistence type="predicted"/>
<keyword evidence="2" id="KW-0449">Lipoprotein</keyword>
<sequence length="163" mass="18316">MRTTALVFALLGLAGCASIPAPLAGEFADFQPDQATDRSVGAEVRWGGSIVDTRPGQSETCIEILARDLDRSLRPTGGDVTHGRFLACRAGFRDPEVFTSGREITVVGRLQGFVDDTIGEYVYRYPRLSAEAIYLWPERPDVVYADSYRYHGPWWPYYGPWWY</sequence>
<comment type="caution">
    <text evidence="2">The sequence shown here is derived from an EMBL/GenBank/DDBJ whole genome shotgun (WGS) entry which is preliminary data.</text>
</comment>
<evidence type="ECO:0000313" key="2">
    <source>
        <dbReference type="EMBL" id="NDY96996.1"/>
    </source>
</evidence>
<dbReference type="EMBL" id="JAAGSC010000044">
    <property type="protein sequence ID" value="NDY96996.1"/>
    <property type="molecule type" value="Genomic_DNA"/>
</dbReference>
<protein>
    <submittedName>
        <fullName evidence="2">Slp/YeaY family lipoprotein</fullName>
    </submittedName>
</protein>
<dbReference type="PANTHER" id="PTHR37530:SF1">
    <property type="entry name" value="OUTER MEMBRANE PROTEIN SLP"/>
    <property type="match status" value="1"/>
</dbReference>
<keyword evidence="3" id="KW-1185">Reference proteome</keyword>
<dbReference type="GO" id="GO:0019867">
    <property type="term" value="C:outer membrane"/>
    <property type="evidence" value="ECO:0007669"/>
    <property type="project" value="InterPro"/>
</dbReference>
<accession>A0A845V766</accession>
<gene>
    <name evidence="2" type="ORF">G3I74_14795</name>
</gene>
<feature type="chain" id="PRO_5032847407" evidence="1">
    <location>
        <begin position="25"/>
        <end position="163"/>
    </location>
</feature>
<dbReference type="PROSITE" id="PS51257">
    <property type="entry name" value="PROKAR_LIPOPROTEIN"/>
    <property type="match status" value="1"/>
</dbReference>
<dbReference type="AlphaFoldDB" id="A0A845V766"/>
<evidence type="ECO:0000313" key="3">
    <source>
        <dbReference type="Proteomes" id="UP000484885"/>
    </source>
</evidence>
<feature type="signal peptide" evidence="1">
    <location>
        <begin position="1"/>
        <end position="24"/>
    </location>
</feature>
<organism evidence="2 3">
    <name type="scientific">Wenzhouxiangella limi</name>
    <dbReference type="NCBI Taxonomy" id="2707351"/>
    <lineage>
        <taxon>Bacteria</taxon>
        <taxon>Pseudomonadati</taxon>
        <taxon>Pseudomonadota</taxon>
        <taxon>Gammaproteobacteria</taxon>
        <taxon>Chromatiales</taxon>
        <taxon>Wenzhouxiangellaceae</taxon>
        <taxon>Wenzhouxiangella</taxon>
    </lineage>
</organism>
<dbReference type="InterPro" id="IPR004658">
    <property type="entry name" value="OMP_Slp"/>
</dbReference>
<reference evidence="2 3" key="1">
    <citation type="submission" date="2020-02" db="EMBL/GenBank/DDBJ databases">
        <authorList>
            <person name="Zhang X.-Y."/>
        </authorList>
    </citation>
    <scope>NUCLEOTIDE SEQUENCE [LARGE SCALE GENOMIC DNA]</scope>
    <source>
        <strain evidence="2 3">C33</strain>
    </source>
</reference>